<dbReference type="Proteomes" id="UP001148662">
    <property type="component" value="Unassembled WGS sequence"/>
</dbReference>
<evidence type="ECO:0000313" key="2">
    <source>
        <dbReference type="Proteomes" id="UP001148662"/>
    </source>
</evidence>
<protein>
    <submittedName>
        <fullName evidence="1">Uncharacterized protein</fullName>
    </submittedName>
</protein>
<reference evidence="1" key="1">
    <citation type="submission" date="2022-07" db="EMBL/GenBank/DDBJ databases">
        <title>Genome Sequence of Phlebia brevispora.</title>
        <authorList>
            <person name="Buettner E."/>
        </authorList>
    </citation>
    <scope>NUCLEOTIDE SEQUENCE</scope>
    <source>
        <strain evidence="1">MPL23</strain>
    </source>
</reference>
<dbReference type="EMBL" id="JANHOG010000200">
    <property type="protein sequence ID" value="KAJ3556916.1"/>
    <property type="molecule type" value="Genomic_DNA"/>
</dbReference>
<gene>
    <name evidence="1" type="ORF">NM688_g1763</name>
</gene>
<keyword evidence="2" id="KW-1185">Reference proteome</keyword>
<comment type="caution">
    <text evidence="1">The sequence shown here is derived from an EMBL/GenBank/DDBJ whole genome shotgun (WGS) entry which is preliminary data.</text>
</comment>
<name>A0ACC1TAS0_9APHY</name>
<organism evidence="1 2">
    <name type="scientific">Phlebia brevispora</name>
    <dbReference type="NCBI Taxonomy" id="194682"/>
    <lineage>
        <taxon>Eukaryota</taxon>
        <taxon>Fungi</taxon>
        <taxon>Dikarya</taxon>
        <taxon>Basidiomycota</taxon>
        <taxon>Agaricomycotina</taxon>
        <taxon>Agaricomycetes</taxon>
        <taxon>Polyporales</taxon>
        <taxon>Meruliaceae</taxon>
        <taxon>Phlebia</taxon>
    </lineage>
</organism>
<sequence>MLYNNYVQALNLIKKEHVDIEVTLAKYNYTEADLEAWAKEEADYVEALSQESPYDMHTMMYVELLQEWQCTQTEYMEVTEELFAAVPANY</sequence>
<accession>A0ACC1TAS0</accession>
<evidence type="ECO:0000313" key="1">
    <source>
        <dbReference type="EMBL" id="KAJ3556916.1"/>
    </source>
</evidence>
<proteinExistence type="predicted"/>